<accession>F0SUJ6</accession>
<sequence length="108" mass="12397">MATTADFIEYVCEQITGVGAVRYQKMFGEYMVYVNEKPILLVCDNTVFVKMLDCIREKMRDAEKGFPYGGAKEHYILDIDNSEFSKEVAALLEPVIPIPKPRKNSLRR</sequence>
<dbReference type="Proteomes" id="UP000007488">
    <property type="component" value="Chromosome"/>
</dbReference>
<dbReference type="STRING" id="645991.Sgly_1169"/>
<proteinExistence type="predicted"/>
<reference evidence="1 2" key="1">
    <citation type="journal article" date="2011" name="Stand. Genomic Sci.">
        <title>Complete genome sequence of Syntrophobotulus glycolicus type strain (FlGlyR).</title>
        <authorList>
            <person name="Han C."/>
            <person name="Mwirichia R."/>
            <person name="Chertkov O."/>
            <person name="Held B."/>
            <person name="Lapidus A."/>
            <person name="Nolan M."/>
            <person name="Lucas S."/>
            <person name="Hammon N."/>
            <person name="Deshpande S."/>
            <person name="Cheng J.F."/>
            <person name="Tapia R."/>
            <person name="Goodwin L."/>
            <person name="Pitluck S."/>
            <person name="Huntemann M."/>
            <person name="Liolios K."/>
            <person name="Ivanova N."/>
            <person name="Pagani I."/>
            <person name="Mavromatis K."/>
            <person name="Ovchinikova G."/>
            <person name="Pati A."/>
            <person name="Chen A."/>
            <person name="Palaniappan K."/>
            <person name="Land M."/>
            <person name="Hauser L."/>
            <person name="Brambilla E.M."/>
            <person name="Rohde M."/>
            <person name="Spring S."/>
            <person name="Sikorski J."/>
            <person name="Goker M."/>
            <person name="Woyke T."/>
            <person name="Bristow J."/>
            <person name="Eisen J.A."/>
            <person name="Markowitz V."/>
            <person name="Hugenholtz P."/>
            <person name="Kyrpides N.C."/>
            <person name="Klenk H.P."/>
            <person name="Detter J.C."/>
        </authorList>
    </citation>
    <scope>NUCLEOTIDE SEQUENCE [LARGE SCALE GENOMIC DNA]</scope>
    <source>
        <strain evidence="2">DSM 8271 / FlGlyR</strain>
    </source>
</reference>
<dbReference type="RefSeq" id="WP_013624359.1">
    <property type="nucleotide sequence ID" value="NC_015172.1"/>
</dbReference>
<organism evidence="1 2">
    <name type="scientific">Syntrophobotulus glycolicus (strain DSM 8271 / FlGlyR)</name>
    <dbReference type="NCBI Taxonomy" id="645991"/>
    <lineage>
        <taxon>Bacteria</taxon>
        <taxon>Bacillati</taxon>
        <taxon>Bacillota</taxon>
        <taxon>Clostridia</taxon>
        <taxon>Eubacteriales</taxon>
        <taxon>Desulfitobacteriaceae</taxon>
        <taxon>Syntrophobotulus</taxon>
    </lineage>
</organism>
<gene>
    <name evidence="1" type="ordered locus">Sgly_1169</name>
</gene>
<dbReference type="EMBL" id="CP002547">
    <property type="protein sequence ID" value="ADY55489.1"/>
    <property type="molecule type" value="Genomic_DNA"/>
</dbReference>
<dbReference type="HOGENOM" id="CLU_151771_0_0_9"/>
<keyword evidence="2" id="KW-1185">Reference proteome</keyword>
<reference evidence="2" key="2">
    <citation type="submission" date="2011-02" db="EMBL/GenBank/DDBJ databases">
        <title>The complete genome of Syntrophobotulus glycolicus DSM 8271.</title>
        <authorList>
            <person name="Lucas S."/>
            <person name="Copeland A."/>
            <person name="Lapidus A."/>
            <person name="Bruce D."/>
            <person name="Goodwin L."/>
            <person name="Pitluck S."/>
            <person name="Kyrpides N."/>
            <person name="Mavromatis K."/>
            <person name="Pagani I."/>
            <person name="Ivanova N."/>
            <person name="Mikhailova N."/>
            <person name="Chertkov O."/>
            <person name="Held B."/>
            <person name="Detter J.C."/>
            <person name="Tapia R."/>
            <person name="Han C."/>
            <person name="Land M."/>
            <person name="Hauser L."/>
            <person name="Markowitz V."/>
            <person name="Cheng J.-F."/>
            <person name="Hugenholtz P."/>
            <person name="Woyke T."/>
            <person name="Wu D."/>
            <person name="Spring S."/>
            <person name="Schroeder M."/>
            <person name="Brambilla E."/>
            <person name="Klenk H.-P."/>
            <person name="Eisen J.A."/>
        </authorList>
    </citation>
    <scope>NUCLEOTIDE SEQUENCE [LARGE SCALE GENOMIC DNA]</scope>
    <source>
        <strain evidence="2">DSM 8271 / FlGlyR</strain>
    </source>
</reference>
<name>F0SUJ6_SYNGF</name>
<dbReference type="Gene3D" id="3.30.1460.30">
    <property type="entry name" value="YgaC/TfoX-N like chaperone"/>
    <property type="match status" value="1"/>
</dbReference>
<dbReference type="eggNOG" id="COG3070">
    <property type="taxonomic scope" value="Bacteria"/>
</dbReference>
<dbReference type="AlphaFoldDB" id="F0SUJ6"/>
<dbReference type="KEGG" id="sgy:Sgly_1169"/>
<dbReference type="OrthoDB" id="9803291at2"/>
<evidence type="ECO:0000313" key="1">
    <source>
        <dbReference type="EMBL" id="ADY55489.1"/>
    </source>
</evidence>
<protein>
    <submittedName>
        <fullName evidence="1">TfoX domain-containing protein</fullName>
    </submittedName>
</protein>
<dbReference type="SUPFAM" id="SSF159894">
    <property type="entry name" value="YgaC/TfoX-N like"/>
    <property type="match status" value="1"/>
</dbReference>
<evidence type="ECO:0000313" key="2">
    <source>
        <dbReference type="Proteomes" id="UP000007488"/>
    </source>
</evidence>